<dbReference type="InterPro" id="IPR001091">
    <property type="entry name" value="RM_Methyltransferase"/>
</dbReference>
<evidence type="ECO:0000313" key="7">
    <source>
        <dbReference type="Proteomes" id="UP000702209"/>
    </source>
</evidence>
<organism evidence="6 7">
    <name type="scientific">Nocardia amamiensis</name>
    <dbReference type="NCBI Taxonomy" id="404578"/>
    <lineage>
        <taxon>Bacteria</taxon>
        <taxon>Bacillati</taxon>
        <taxon>Actinomycetota</taxon>
        <taxon>Actinomycetes</taxon>
        <taxon>Mycobacteriales</taxon>
        <taxon>Nocardiaceae</taxon>
        <taxon>Nocardia</taxon>
    </lineage>
</organism>
<comment type="caution">
    <text evidence="6">The sequence shown here is derived from an EMBL/GenBank/DDBJ whole genome shotgun (WGS) entry which is preliminary data.</text>
</comment>
<sequence length="262" mass="28581">MDDHSDPTRTGIRDAEIIHGEALATMRTLTTGGFDALITDPPYCSGGTSSAERTSRTARQKYVSTGSAAGKAMPDFGGDQRDQRSFTLWCTLWLGEALRLVRHGGQALVFCDWRQLPAMSDALQAAGWRWRGITVWAKTNARPQPGFRNECEYVLWASHGTIDRDHQPPCLPGVYRIGSPKGKERQHITAKPVELMRYLVRTVPVGGLVLDPFAGSGTTGVGALAEGRRFLGIEASAAYAEIATRRLAEHTDHHLSQGADPL</sequence>
<dbReference type="SUPFAM" id="SSF53335">
    <property type="entry name" value="S-adenosyl-L-methionine-dependent methyltransferases"/>
    <property type="match status" value="1"/>
</dbReference>
<gene>
    <name evidence="6" type="ORF">IU459_27115</name>
</gene>
<dbReference type="Proteomes" id="UP000702209">
    <property type="component" value="Unassembled WGS sequence"/>
</dbReference>
<evidence type="ECO:0000313" key="6">
    <source>
        <dbReference type="EMBL" id="MBF6301187.1"/>
    </source>
</evidence>
<dbReference type="PROSITE" id="PS00092">
    <property type="entry name" value="N6_MTASE"/>
    <property type="match status" value="1"/>
</dbReference>
<name>A0ABS0CZL8_9NOCA</name>
<proteinExistence type="inferred from homology"/>
<dbReference type="Pfam" id="PF01555">
    <property type="entry name" value="N6_N4_Mtase"/>
    <property type="match status" value="1"/>
</dbReference>
<dbReference type="Gene3D" id="3.40.50.150">
    <property type="entry name" value="Vaccinia Virus protein VP39"/>
    <property type="match status" value="1"/>
</dbReference>
<evidence type="ECO:0000256" key="3">
    <source>
        <dbReference type="ARBA" id="ARBA00022679"/>
    </source>
</evidence>
<evidence type="ECO:0000259" key="5">
    <source>
        <dbReference type="Pfam" id="PF01555"/>
    </source>
</evidence>
<dbReference type="EC" id="2.1.1.-" evidence="4"/>
<feature type="domain" description="DNA methylase N-4/N-6" evidence="5">
    <location>
        <begin position="35"/>
        <end position="244"/>
    </location>
</feature>
<accession>A0ABS0CZL8</accession>
<dbReference type="RefSeq" id="WP_195132414.1">
    <property type="nucleotide sequence ID" value="NZ_JADLQX010000024.1"/>
</dbReference>
<evidence type="ECO:0000256" key="2">
    <source>
        <dbReference type="ARBA" id="ARBA00022603"/>
    </source>
</evidence>
<dbReference type="InterPro" id="IPR002052">
    <property type="entry name" value="DNA_methylase_N6_adenine_CS"/>
</dbReference>
<evidence type="ECO:0000256" key="1">
    <source>
        <dbReference type="ARBA" id="ARBA00006594"/>
    </source>
</evidence>
<keyword evidence="7" id="KW-1185">Reference proteome</keyword>
<dbReference type="InterPro" id="IPR029063">
    <property type="entry name" value="SAM-dependent_MTases_sf"/>
</dbReference>
<comment type="similarity">
    <text evidence="1 4">Belongs to the N(4)/N(6)-methyltransferase family.</text>
</comment>
<evidence type="ECO:0000256" key="4">
    <source>
        <dbReference type="RuleBase" id="RU362026"/>
    </source>
</evidence>
<protein>
    <recommendedName>
        <fullName evidence="4">Methyltransferase</fullName>
        <ecNumber evidence="4">2.1.1.-</ecNumber>
    </recommendedName>
</protein>
<dbReference type="PRINTS" id="PR00508">
    <property type="entry name" value="S21N4MTFRASE"/>
</dbReference>
<reference evidence="6 7" key="1">
    <citation type="submission" date="2020-10" db="EMBL/GenBank/DDBJ databases">
        <title>Identification of Nocardia species via Next-generation sequencing and recognition of intraspecies genetic diversity.</title>
        <authorList>
            <person name="Li P."/>
            <person name="Li P."/>
            <person name="Lu B."/>
        </authorList>
    </citation>
    <scope>NUCLEOTIDE SEQUENCE [LARGE SCALE GENOMIC DNA]</scope>
    <source>
        <strain evidence="6 7">BJ06-0157</strain>
    </source>
</reference>
<keyword evidence="2" id="KW-0489">Methyltransferase</keyword>
<keyword evidence="3" id="KW-0808">Transferase</keyword>
<dbReference type="EMBL" id="JADLQX010000024">
    <property type="protein sequence ID" value="MBF6301187.1"/>
    <property type="molecule type" value="Genomic_DNA"/>
</dbReference>
<dbReference type="InterPro" id="IPR002941">
    <property type="entry name" value="DNA_methylase_N4/N6"/>
</dbReference>